<sequence length="42" mass="4429">MRSITVVGAREGTPVAVLSLNQPKFLNPLRRTLVPAAAVVVS</sequence>
<dbReference type="Proteomes" id="UP001257627">
    <property type="component" value="Unassembled WGS sequence"/>
</dbReference>
<evidence type="ECO:0000313" key="2">
    <source>
        <dbReference type="Proteomes" id="UP001257627"/>
    </source>
</evidence>
<protein>
    <submittedName>
        <fullName evidence="1">Uncharacterized protein</fullName>
    </submittedName>
</protein>
<evidence type="ECO:0000313" key="1">
    <source>
        <dbReference type="EMBL" id="MDU8999028.1"/>
    </source>
</evidence>
<comment type="caution">
    <text evidence="1">The sequence shown here is derived from an EMBL/GenBank/DDBJ whole genome shotgun (WGS) entry which is preliminary data.</text>
</comment>
<gene>
    <name evidence="1" type="ORF">PU648_43115</name>
</gene>
<name>A0ABU3UYK7_9ACTN</name>
<keyword evidence="2" id="KW-1185">Reference proteome</keyword>
<reference evidence="1 2" key="1">
    <citation type="submission" date="2023-02" db="EMBL/GenBank/DDBJ databases">
        <authorList>
            <person name="Maleckis M."/>
        </authorList>
    </citation>
    <scope>NUCLEOTIDE SEQUENCE [LARGE SCALE GENOMIC DNA]</scope>
    <source>
        <strain evidence="1 2">P8-A2</strain>
    </source>
</reference>
<dbReference type="RefSeq" id="WP_316735669.1">
    <property type="nucleotide sequence ID" value="NZ_JARAKF010000001.1"/>
</dbReference>
<proteinExistence type="predicted"/>
<organism evidence="1 2">
    <name type="scientific">Streptomyces mirabilis</name>
    <dbReference type="NCBI Taxonomy" id="68239"/>
    <lineage>
        <taxon>Bacteria</taxon>
        <taxon>Bacillati</taxon>
        <taxon>Actinomycetota</taxon>
        <taxon>Actinomycetes</taxon>
        <taxon>Kitasatosporales</taxon>
        <taxon>Streptomycetaceae</taxon>
        <taxon>Streptomyces</taxon>
    </lineage>
</organism>
<accession>A0ABU3UYK7</accession>
<dbReference type="EMBL" id="JARAKF010000001">
    <property type="protein sequence ID" value="MDU8999028.1"/>
    <property type="molecule type" value="Genomic_DNA"/>
</dbReference>